<comment type="similarity">
    <text evidence="2">Belongs to the oligopeptide OPT transporter family.</text>
</comment>
<feature type="transmembrane region" description="Helical" evidence="9">
    <location>
        <begin position="709"/>
        <end position="730"/>
    </location>
</feature>
<protein>
    <submittedName>
        <fullName evidence="10">OPT family small oligopeptide transporter</fullName>
    </submittedName>
</protein>
<evidence type="ECO:0000256" key="9">
    <source>
        <dbReference type="SAM" id="Phobius"/>
    </source>
</evidence>
<comment type="subcellular location">
    <subcellularLocation>
        <location evidence="1">Membrane</location>
        <topology evidence="1">Multi-pass membrane protein</topology>
    </subcellularLocation>
</comment>
<evidence type="ECO:0000256" key="2">
    <source>
        <dbReference type="ARBA" id="ARBA00008807"/>
    </source>
</evidence>
<feature type="transmembrane region" description="Helical" evidence="9">
    <location>
        <begin position="662"/>
        <end position="688"/>
    </location>
</feature>
<dbReference type="NCBIfam" id="TIGR00728">
    <property type="entry name" value="OPT_sfam"/>
    <property type="match status" value="1"/>
</dbReference>
<evidence type="ECO:0000256" key="1">
    <source>
        <dbReference type="ARBA" id="ARBA00004141"/>
    </source>
</evidence>
<keyword evidence="4 9" id="KW-0812">Transmembrane</keyword>
<gene>
    <name evidence="10" type="ORF">BCV72DRAFT_337766</name>
</gene>
<feature type="transmembrane region" description="Helical" evidence="9">
    <location>
        <begin position="113"/>
        <end position="130"/>
    </location>
</feature>
<dbReference type="GO" id="GO:0015031">
    <property type="term" value="P:protein transport"/>
    <property type="evidence" value="ECO:0007669"/>
    <property type="project" value="UniProtKB-KW"/>
</dbReference>
<evidence type="ECO:0000256" key="5">
    <source>
        <dbReference type="ARBA" id="ARBA00022856"/>
    </source>
</evidence>
<feature type="transmembrane region" description="Helical" evidence="9">
    <location>
        <begin position="477"/>
        <end position="494"/>
    </location>
</feature>
<keyword evidence="5" id="KW-0571">Peptide transport</keyword>
<dbReference type="PANTHER" id="PTHR22601">
    <property type="entry name" value="ISP4 LIKE PROTEIN"/>
    <property type="match status" value="1"/>
</dbReference>
<dbReference type="InterPro" id="IPR004648">
    <property type="entry name" value="Oligpept_transpt"/>
</dbReference>
<dbReference type="EMBL" id="KV921992">
    <property type="protein sequence ID" value="ORE03751.1"/>
    <property type="molecule type" value="Genomic_DNA"/>
</dbReference>
<feature type="transmembrane region" description="Helical" evidence="9">
    <location>
        <begin position="206"/>
        <end position="229"/>
    </location>
</feature>
<dbReference type="InterPro" id="IPR004813">
    <property type="entry name" value="OPT"/>
</dbReference>
<dbReference type="OrthoDB" id="9986677at2759"/>
<accession>A0A1X0QVI8</accession>
<proteinExistence type="inferred from homology"/>
<keyword evidence="6" id="KW-0653">Protein transport</keyword>
<feature type="transmembrane region" description="Helical" evidence="9">
    <location>
        <begin position="181"/>
        <end position="200"/>
    </location>
</feature>
<dbReference type="AlphaFoldDB" id="A0A1X0QVI8"/>
<dbReference type="GO" id="GO:0035673">
    <property type="term" value="F:oligopeptide transmembrane transporter activity"/>
    <property type="evidence" value="ECO:0007669"/>
    <property type="project" value="InterPro"/>
</dbReference>
<feature type="transmembrane region" description="Helical" evidence="9">
    <location>
        <begin position="150"/>
        <end position="169"/>
    </location>
</feature>
<keyword evidence="3" id="KW-0813">Transport</keyword>
<dbReference type="VEuPathDB" id="FungiDB:BCV72DRAFT_337766"/>
<name>A0A1X0QVI8_RHIZD</name>
<keyword evidence="7 9" id="KW-1133">Transmembrane helix</keyword>
<evidence type="ECO:0000256" key="7">
    <source>
        <dbReference type="ARBA" id="ARBA00022989"/>
    </source>
</evidence>
<evidence type="ECO:0000256" key="6">
    <source>
        <dbReference type="ARBA" id="ARBA00022927"/>
    </source>
</evidence>
<feature type="transmembrane region" description="Helical" evidence="9">
    <location>
        <begin position="559"/>
        <end position="578"/>
    </location>
</feature>
<organism evidence="10">
    <name type="scientific">Rhizopus microsporus var. microsporus</name>
    <dbReference type="NCBI Taxonomy" id="86635"/>
    <lineage>
        <taxon>Eukaryota</taxon>
        <taxon>Fungi</taxon>
        <taxon>Fungi incertae sedis</taxon>
        <taxon>Mucoromycota</taxon>
        <taxon>Mucoromycotina</taxon>
        <taxon>Mucoromycetes</taxon>
        <taxon>Mucorales</taxon>
        <taxon>Mucorineae</taxon>
        <taxon>Rhizopodaceae</taxon>
        <taxon>Rhizopus</taxon>
    </lineage>
</organism>
<dbReference type="NCBIfam" id="TIGR00727">
    <property type="entry name" value="ISP4_OPT"/>
    <property type="match status" value="1"/>
</dbReference>
<dbReference type="Pfam" id="PF03169">
    <property type="entry name" value="OPT"/>
    <property type="match status" value="1"/>
</dbReference>
<feature type="transmembrane region" description="Helical" evidence="9">
    <location>
        <begin position="241"/>
        <end position="259"/>
    </location>
</feature>
<evidence type="ECO:0000313" key="10">
    <source>
        <dbReference type="EMBL" id="ORE03751.1"/>
    </source>
</evidence>
<feature type="transmembrane region" description="Helical" evidence="9">
    <location>
        <begin position="451"/>
        <end position="470"/>
    </location>
</feature>
<evidence type="ECO:0000256" key="4">
    <source>
        <dbReference type="ARBA" id="ARBA00022692"/>
    </source>
</evidence>
<dbReference type="GO" id="GO:0016020">
    <property type="term" value="C:membrane"/>
    <property type="evidence" value="ECO:0007669"/>
    <property type="project" value="UniProtKB-SubCell"/>
</dbReference>
<feature type="transmembrane region" description="Helical" evidence="9">
    <location>
        <begin position="630"/>
        <end position="650"/>
    </location>
</feature>
<feature type="transmembrane region" description="Helical" evidence="9">
    <location>
        <begin position="392"/>
        <end position="415"/>
    </location>
</feature>
<sequence length="761" mass="85383">MASQENVTKDELQYSEKKEEEIINEKETKGQEEFWLKDTSDVKAVEELAKHDDEHYFNADETDLAIVNEIAITEDTPNVPIITVRAIVVGVILSILSSSVYQLMNFKPAGSSLNNSFLLIVAYVLCDAWARYLPQGGWLNPGPFNFKEHTFVYIMFATANDSAYGTSVLSTQQLYFNRTPGVAGSIFFLFSTQLIGYGIAGQLRSFMIYPASVIWPSTLPTVSVLSTFCKSSTEAKWRTKFFFITFGIIFVYEFIPLYMWPLLSGFSIVCLASRNSQLVQNLFGGVDPNEGLGFLNLCFDWNRLNMAAPLTYPWWVQANSLAGIGLLYLLAPIFYYCNVWNAQSFPFLSNSIFRLFDNGTADYYPQDQVITAENTLNETALAEIGPPVYSPVYALSYVFLNAGMTSIITHVILFYGKDIWKSFLVAKSNMKSDKLDVHMREMKKYPEVPDWWYYIIYVAALGVSIGVSYANNSGFPWWGTIFAVILSSILSLPLNMITAITGSSIGLNVFTEMIAGFILHGQPISNMYFKTLGFNTLYQAGGLARDLKIGHYMKIPPRITLASQFAGTIIGAIFNYIINKVIVETRGEDLLVPGGTKFWSGVSGPQTMNSAAMTWGAIGPASMFGIHTRYSIVLWAFLIGLFLPVPFWFLHKKYPKVGFEYVNVPIILANACVLPGGTSSYFWCSYFIAYISQYYLKRRYTDWFAKHNYLLSAALDSGTSIMVFILSMAVQGGANGESYNFPTWWGNRLDLPHTDYCCADC</sequence>
<feature type="transmembrane region" description="Helical" evidence="9">
    <location>
        <begin position="314"/>
        <end position="337"/>
    </location>
</feature>
<dbReference type="Proteomes" id="UP000242414">
    <property type="component" value="Unassembled WGS sequence"/>
</dbReference>
<reference evidence="10" key="1">
    <citation type="journal article" date="2016" name="Proc. Natl. Acad. Sci. U.S.A.">
        <title>Lipid metabolic changes in an early divergent fungus govern the establishment of a mutualistic symbiosis with endobacteria.</title>
        <authorList>
            <person name="Lastovetsky O.A."/>
            <person name="Gaspar M.L."/>
            <person name="Mondo S.J."/>
            <person name="LaButti K.M."/>
            <person name="Sandor L."/>
            <person name="Grigoriev I.V."/>
            <person name="Henry S.A."/>
            <person name="Pawlowska T.E."/>
        </authorList>
    </citation>
    <scope>NUCLEOTIDE SEQUENCE [LARGE SCALE GENOMIC DNA]</scope>
    <source>
        <strain evidence="10">ATCC 52814</strain>
    </source>
</reference>
<feature type="transmembrane region" description="Helical" evidence="9">
    <location>
        <begin position="82"/>
        <end position="101"/>
    </location>
</feature>
<evidence type="ECO:0000256" key="3">
    <source>
        <dbReference type="ARBA" id="ARBA00022448"/>
    </source>
</evidence>
<keyword evidence="8 9" id="KW-0472">Membrane</keyword>
<evidence type="ECO:0000256" key="8">
    <source>
        <dbReference type="ARBA" id="ARBA00023136"/>
    </source>
</evidence>